<sequence>MRSPPSSSLRLSCLYGVEGVDEDMETAETPAAPMLEAARPRSNSDTFVVTMIEAEFRQSYCCLRREAKVKCLHQASMSSYARFLVEESPKHRR</sequence>
<dbReference type="Proteomes" id="UP000729402">
    <property type="component" value="Unassembled WGS sequence"/>
</dbReference>
<evidence type="ECO:0000313" key="1">
    <source>
        <dbReference type="EMBL" id="KAG8085884.1"/>
    </source>
</evidence>
<evidence type="ECO:0000313" key="2">
    <source>
        <dbReference type="Proteomes" id="UP000729402"/>
    </source>
</evidence>
<protein>
    <submittedName>
        <fullName evidence="1">Uncharacterized protein</fullName>
    </submittedName>
</protein>
<keyword evidence="2" id="KW-1185">Reference proteome</keyword>
<gene>
    <name evidence="1" type="ORF">GUJ93_ZPchr0010g10764</name>
</gene>
<accession>A0A8J5WBI7</accession>
<dbReference type="AlphaFoldDB" id="A0A8J5WBI7"/>
<dbReference type="EMBL" id="JAAALK010000082">
    <property type="protein sequence ID" value="KAG8085884.1"/>
    <property type="molecule type" value="Genomic_DNA"/>
</dbReference>
<reference evidence="1" key="2">
    <citation type="submission" date="2021-02" db="EMBL/GenBank/DDBJ databases">
        <authorList>
            <person name="Kimball J.A."/>
            <person name="Haas M.W."/>
            <person name="Macchietto M."/>
            <person name="Kono T."/>
            <person name="Duquette J."/>
            <person name="Shao M."/>
        </authorList>
    </citation>
    <scope>NUCLEOTIDE SEQUENCE</scope>
    <source>
        <tissue evidence="1">Fresh leaf tissue</tissue>
    </source>
</reference>
<proteinExistence type="predicted"/>
<reference evidence="1" key="1">
    <citation type="journal article" date="2021" name="bioRxiv">
        <title>Whole Genome Assembly and Annotation of Northern Wild Rice, Zizania palustris L., Supports a Whole Genome Duplication in the Zizania Genus.</title>
        <authorList>
            <person name="Haas M."/>
            <person name="Kono T."/>
            <person name="Macchietto M."/>
            <person name="Millas R."/>
            <person name="McGilp L."/>
            <person name="Shao M."/>
            <person name="Duquette J."/>
            <person name="Hirsch C.N."/>
            <person name="Kimball J."/>
        </authorList>
    </citation>
    <scope>NUCLEOTIDE SEQUENCE</scope>
    <source>
        <tissue evidence="1">Fresh leaf tissue</tissue>
    </source>
</reference>
<comment type="caution">
    <text evidence="1">The sequence shown here is derived from an EMBL/GenBank/DDBJ whole genome shotgun (WGS) entry which is preliminary data.</text>
</comment>
<name>A0A8J5WBI7_ZIZPA</name>
<organism evidence="1 2">
    <name type="scientific">Zizania palustris</name>
    <name type="common">Northern wild rice</name>
    <dbReference type="NCBI Taxonomy" id="103762"/>
    <lineage>
        <taxon>Eukaryota</taxon>
        <taxon>Viridiplantae</taxon>
        <taxon>Streptophyta</taxon>
        <taxon>Embryophyta</taxon>
        <taxon>Tracheophyta</taxon>
        <taxon>Spermatophyta</taxon>
        <taxon>Magnoliopsida</taxon>
        <taxon>Liliopsida</taxon>
        <taxon>Poales</taxon>
        <taxon>Poaceae</taxon>
        <taxon>BOP clade</taxon>
        <taxon>Oryzoideae</taxon>
        <taxon>Oryzeae</taxon>
        <taxon>Zizaniinae</taxon>
        <taxon>Zizania</taxon>
    </lineage>
</organism>